<feature type="compositionally biased region" description="Basic and acidic residues" evidence="1">
    <location>
        <begin position="1129"/>
        <end position="1144"/>
    </location>
</feature>
<dbReference type="PANTHER" id="PTHR32305:SF15">
    <property type="entry name" value="PROTEIN RHSA-RELATED"/>
    <property type="match status" value="1"/>
</dbReference>
<dbReference type="InterPro" id="IPR036844">
    <property type="entry name" value="Hint_dom_sf"/>
</dbReference>
<evidence type="ECO:0000256" key="1">
    <source>
        <dbReference type="SAM" id="MobiDB-lite"/>
    </source>
</evidence>
<dbReference type="PANTHER" id="PTHR32305">
    <property type="match status" value="1"/>
</dbReference>
<keyword evidence="2" id="KW-0472">Membrane</keyword>
<feature type="compositionally biased region" description="Polar residues" evidence="1">
    <location>
        <begin position="2676"/>
        <end position="2687"/>
    </location>
</feature>
<dbReference type="SUPFAM" id="SSF51294">
    <property type="entry name" value="Hedgehog/intein (Hint) domain"/>
    <property type="match status" value="1"/>
</dbReference>
<dbReference type="InterPro" id="IPR030934">
    <property type="entry name" value="Intein_C"/>
</dbReference>
<evidence type="ECO:0000313" key="4">
    <source>
        <dbReference type="EMBL" id="MEJ8566931.1"/>
    </source>
</evidence>
<dbReference type="InterPro" id="IPR028994">
    <property type="entry name" value="Integrin_alpha_N"/>
</dbReference>
<dbReference type="Proteomes" id="UP001359886">
    <property type="component" value="Unassembled WGS sequence"/>
</dbReference>
<dbReference type="Gene3D" id="2.170.16.10">
    <property type="entry name" value="Hedgehog/Intein (Hint) domain"/>
    <property type="match status" value="1"/>
</dbReference>
<dbReference type="Gene3D" id="2.180.10.10">
    <property type="entry name" value="RHS repeat-associated core"/>
    <property type="match status" value="3"/>
</dbReference>
<evidence type="ECO:0000256" key="2">
    <source>
        <dbReference type="SAM" id="Phobius"/>
    </source>
</evidence>
<dbReference type="InterPro" id="IPR050708">
    <property type="entry name" value="T6SS_VgrG/RHS"/>
</dbReference>
<gene>
    <name evidence="4" type="ORF">V3330_04785</name>
</gene>
<dbReference type="InterPro" id="IPR003586">
    <property type="entry name" value="Hint_dom_C"/>
</dbReference>
<dbReference type="NCBIfam" id="TIGR01443">
    <property type="entry name" value="intein_Cterm"/>
    <property type="match status" value="1"/>
</dbReference>
<dbReference type="SUPFAM" id="SSF69318">
    <property type="entry name" value="Integrin alpha N-terminal domain"/>
    <property type="match status" value="2"/>
</dbReference>
<feature type="transmembrane region" description="Helical" evidence="2">
    <location>
        <begin position="12"/>
        <end position="32"/>
    </location>
</feature>
<feature type="compositionally biased region" description="Low complexity" evidence="1">
    <location>
        <begin position="2650"/>
        <end position="2674"/>
    </location>
</feature>
<feature type="domain" description="Hint" evidence="3">
    <location>
        <begin position="3026"/>
        <end position="3074"/>
    </location>
</feature>
<organism evidence="4 5">
    <name type="scientific">Elongatibacter sediminis</name>
    <dbReference type="NCBI Taxonomy" id="3119006"/>
    <lineage>
        <taxon>Bacteria</taxon>
        <taxon>Pseudomonadati</taxon>
        <taxon>Pseudomonadota</taxon>
        <taxon>Gammaproteobacteria</taxon>
        <taxon>Chromatiales</taxon>
        <taxon>Wenzhouxiangellaceae</taxon>
        <taxon>Elongatibacter</taxon>
    </lineage>
</organism>
<dbReference type="CDD" id="cd00081">
    <property type="entry name" value="Hint"/>
    <property type="match status" value="1"/>
</dbReference>
<evidence type="ECO:0000259" key="3">
    <source>
        <dbReference type="SMART" id="SM00305"/>
    </source>
</evidence>
<keyword evidence="2" id="KW-0812">Transmembrane</keyword>
<dbReference type="InterPro" id="IPR022385">
    <property type="entry name" value="Rhs_assc_core"/>
</dbReference>
<dbReference type="RefSeq" id="WP_354694249.1">
    <property type="nucleotide sequence ID" value="NZ_JAZHOG010000002.1"/>
</dbReference>
<dbReference type="NCBIfam" id="TIGR03696">
    <property type="entry name" value="Rhs_assc_core"/>
    <property type="match status" value="1"/>
</dbReference>
<dbReference type="Pfam" id="PF07591">
    <property type="entry name" value="PT-HINT"/>
    <property type="match status" value="1"/>
</dbReference>
<protein>
    <submittedName>
        <fullName evidence="4">RHS repeat-associated core domain-containing protein</fullName>
    </submittedName>
</protein>
<feature type="region of interest" description="Disordered" evidence="1">
    <location>
        <begin position="1124"/>
        <end position="1151"/>
    </location>
</feature>
<keyword evidence="2" id="KW-1133">Transmembrane helix</keyword>
<name>A0AAW9RGY7_9GAMM</name>
<accession>A0AAW9RGY7</accession>
<sequence length="3178" mass="353653">MRNNRFNRPGVIFHHLFTGVVGVLGLCGIPQLQAGVQGEPGLHMGGWNDSVVIEVPAGIAGVAPTLSIEHNHGHRDGLMGSNYQLSGLSVITRRSATGGVPELGSDDTESSFYLDGELLIRQEQNLLKPQAATAHQMMLNPGRVGIDSAHWQPGIYYEPETYTGALLEYDSERNLWIMRRNGWLWEYGQQDGAGREATVIRELAVTTSGDSAVGNVTAVLLCEDASALCSTVAWHLSRAVDPYGNEIIYNYQLLPLTHKLQAQYEDVQIRWPVIESIHYAGQRQSVTFDYEYRPDPRLDASGGVPAILSHRLSKIQSWVDDLLYSDYHLSYQDDRPDNPELPNSVLWKVERKAADGNVYRDIRVLEVDTEQAGWPDITAAEPLQVVANPGSDSASVRHLVFPQGANLNDDGVTDLVVLAWHCSGLLCSNFHRVYLAKPEDEARFVGVDQATGDDLDLIQAWNDELNTHLDGAFVRHGRGYLLADLDNDYRLDLLVESSDADEEELGDISLVSHRGGDRFVTRAIPELDACKIRYGQLGDVDGDGYQDLIRVVHEQTDLCPRANKTRWVANSRHAPHFDWAEKKQLAMPLDQESLPDGWTKIIGTSTASTPNFHAATLEPRATEIEIDNITLNRLPIAACRGEFIGPPENFSEFDSEPANLSKFARFGDFNSDGVLDVLYSMHGCYTWSGQTANDAVSYWYPIEESLYSEVHYGLGDGSFIASGIHAGHPLLEYSEGWAIPNSGGDDDGPDIVIDPDLDLDLEPGIILGSGDTFTQTRPGKLSGNVTFMKRATSSSGGNNSSPISARSSSSGWLIQNWYQHRLSPFNPDRGHYSALMLQLDTRFAEPAVLAYDRGLSDGYFLSNDERLPADLEILPTRSIGDHQAFGDFDGDGFVDLLTISVISTQSYPGTQAWSTKLALNTKQSSRGRTLSSTGPFGGKQQLAWGFSAEGLHANPDLPLNLEVLNESEGAHGRRAYRYAEGVASYGKFRGFAHAELLNERGGRTIHGYYTEPARIGLQKYGARLRTDGSLQHVTVSLFGNRNDSGGYSYNLAPPYFSPLIRKCEYQLGAADANGNQTQSLDQLVTRCHDYSPDEGLGKGFTLAPEIFDIWLVEKPFHQWSNSVPIEQPLDDKPPRLMVRDRPGDKNTPSAVKRQVHRATINRMRSMSFKQAQEAKPLRVESANISDYVISGQVDRPLLETQWQKSLQQRWQRNPADFRWKPPENIPLPIVPQQPGRAHEGDTELVEFITDYFYDHAARRLDSEYEYQDTSLLSDDRISEYGWEKVGAGFWYRLSEVLVSDHQGNRFGRLKRSDFDPAGFNNAQTVLRCGIDDHSCYQERYAWDEHGRLVSTTANDGGQAGWEYDDICGAVEHIDPVGRSRYHQYDGLCRKQGEQWLTSSSTFAYDGFNRLYRTDFSAGGNTPDSTIYTLQDDELAIIADSEFREPRMARLRSDGQLELTYLDEFGRLTRKLLCRNDGEPHPQHIDDVFCEPGTELVTEWQAWSHDGYRIAQAQPYFNDEIVRVSTYHHDELGDVFAAQHPAHTPLQDGPQWLTTWFSSGPGWESKTDALGRVFRTEFTTLRKSETVDGLPQTSETVDAFGRFITIEQPGGVTERFSYDSYNRLASREYAQAFECWTFNGQSYVSSQTCTARQEFGYDANGRQNLVRFADGSEQITRFDYSGRPIAQTASGNGASQVLKQWQYHDSEVVPRITITDENLNQREQLAGTLGQITEETVAGLSIQRDYGIHGKPLQIVDENGVITSFEYDLYDRLSRKTIGGIEQTDYQYNGRNHLTRETDADGVVQTWEYTYSGKPAAHYLGGWLIEASIYDEGGRKTGVYDDGVWGRRSHDRFDMLLRVESGLSSLNATDPLTVFTYDYDSGHRLVARTAWPVEGQQAVVLYGYNAIGLLERITDADGEQYQRAYDSNLNVHRSTDPEGYSAVTTYDWRGRVTSQDIPGGGKLQYQYASAVEWPDRDDRLYAITVSDGEQSATTRYLDAWEQTVVVEYPDGSQMQQDYTGTLLAARRMKDASGQTLSETRYAYHDNVSRLAQIAGPDSPAAFTVGDNLYAVDYSYTNAGRLSLLESPVEAIAYDYDDDGLLAQETYPEQSITFYREAAYPDVTRQDLEAGGQLRQTFYSRNTNGQIVKQQIMTNGDVETRQFYRFNAYGRPARTISQHNGRAQVRHDWAYTNTGQLASRETFLQGRSIGTVKWLYYGNGVVQAVQDTAGNRIAYRYGNPFDYRLLAVDDDIGHTYASIKQHNGRDQVTGLVLADDTEVRFTYDLSGRQTRRIDQYTDGNQTEVRNDFDALGRLVHEYWQAGGQEVATDYEYDGKGRLQREDKSNPELSIHYEWDLAGNLLTKQIEHSGSMNQHFAATITNNRLVAANGEDLKYDAFGNVRLDQYGRQFDRLPSGLIRAVATPENRLRFFRDSDGISWAAIQSRQRKPMIDLWRQDYSQLPLASLGADGSHRLFVSDDGGFVYEVIRQGAAGSNSEAAVYDQQDSLRRRAGGNLPARDAFGEPLDKALSHDPDISDFTFHGMASYAATTGMHFSRYRGYDPASGRFLSRDPAGLRGGFNRYGYVHGDPVNLSDPMGLFAISASDYGSSGGNSFVPPNTQPGGWPTGDDSDAPFGDPGWGNDGCPVTAMCATDDSNASGEESGGSSVDASDSEGASATEPGSSDPTTSNPADLDGYRWDTEIFYEPSDGFVSWREGDGQLQTADVKSVEHFAEGTQINLEDNPSGATSLFIMDGETPEDTPSSAQLGDGTDVEFGSELEVSFGERGQILGDLIGQKWSGFTDSLWATADAAMNPVDTWMNNTPGGLALQGDWSGAGWSMLNTATMPYQIAGGMVMTGGRAVVGTFTSPYHINRVMFSNDPAQIRYSANQFVDNQIASVETVSMITPAGAGRKILTKGVLKNIPKRPKKIGRCSFAENTPIYTEAGLRRIQDVYAGDLLASTPATPIDIEYREVLESYTRDSSEHLLIQFTDLNQQVAGSLAITNEHPVWIRNRGWVEARDIVRGDGVITIFGTWLTVSSIENVKEQTPVFNVAVENTENYFAGEAGVLVHNCHHIRNDGITPGPYAVNPTPLRQGSHRRWTAAEKRAINKEGYENGCHTCGRKDPGGFKNFVVDEHPRMSSNNGVYPREGYPQCKNCMREQALNAAEDARWDADAFKDWDK</sequence>
<dbReference type="SMART" id="SM00305">
    <property type="entry name" value="HintC"/>
    <property type="match status" value="1"/>
</dbReference>
<proteinExistence type="predicted"/>
<evidence type="ECO:0000313" key="5">
    <source>
        <dbReference type="Proteomes" id="UP001359886"/>
    </source>
</evidence>
<comment type="caution">
    <text evidence="4">The sequence shown here is derived from an EMBL/GenBank/DDBJ whole genome shotgun (WGS) entry which is preliminary data.</text>
</comment>
<feature type="region of interest" description="Disordered" evidence="1">
    <location>
        <begin position="2608"/>
        <end position="2691"/>
    </location>
</feature>
<feature type="compositionally biased region" description="Polar residues" evidence="1">
    <location>
        <begin position="2608"/>
        <end position="2618"/>
    </location>
</feature>
<dbReference type="EMBL" id="JAZHOG010000002">
    <property type="protein sequence ID" value="MEJ8566931.1"/>
    <property type="molecule type" value="Genomic_DNA"/>
</dbReference>
<dbReference type="PROSITE" id="PS50818">
    <property type="entry name" value="INTEIN_C_TER"/>
    <property type="match status" value="1"/>
</dbReference>
<keyword evidence="5" id="KW-1185">Reference proteome</keyword>
<reference evidence="4 5" key="1">
    <citation type="submission" date="2024-02" db="EMBL/GenBank/DDBJ databases">
        <title>A novel Wenzhouxiangellaceae bacterium, isolated from coastal sediments.</title>
        <authorList>
            <person name="Du Z.-J."/>
            <person name="Ye Y.-Q."/>
            <person name="Zhang X.-Y."/>
        </authorList>
    </citation>
    <scope>NUCLEOTIDE SEQUENCE [LARGE SCALE GENOMIC DNA]</scope>
    <source>
        <strain evidence="4 5">CH-27</strain>
    </source>
</reference>